<accession>A0A6A5A0W0</accession>
<evidence type="ECO:0008006" key="3">
    <source>
        <dbReference type="Google" id="ProtNLM"/>
    </source>
</evidence>
<dbReference type="AlphaFoldDB" id="A0A6A5A0W0"/>
<sequence>MVGRVPPPRRRRHLTDGGPSKRFQPYSFDAGANFTRLRIDCDRTFVVEDPDATTQTWIEGLSSTAMWGGLAYDVDEEDGERVLEVDCRANSATGAYLVNVYVPTRSILAVTFIATSGTLVIYPDTLVNASSGSISITNANAGTVFVQDRALSIQNLHLHAAGAGSIQWDVPTTVVAAAADLRTSDAGNVTLFASNLFLALEMKASTAGRGDIAISSANMTVLT</sequence>
<gene>
    <name evidence="2" type="ORF">As57867_002946</name>
</gene>
<evidence type="ECO:0000313" key="2">
    <source>
        <dbReference type="EMBL" id="KAF0716236.1"/>
    </source>
</evidence>
<dbReference type="EMBL" id="VJMH01000439">
    <property type="protein sequence ID" value="KAF0716236.1"/>
    <property type="molecule type" value="Genomic_DNA"/>
</dbReference>
<reference evidence="2" key="1">
    <citation type="submission" date="2019-06" db="EMBL/GenBank/DDBJ databases">
        <title>Genomics analysis of Aphanomyces spp. identifies a new class of oomycete effector associated with host adaptation.</title>
        <authorList>
            <person name="Gaulin E."/>
        </authorList>
    </citation>
    <scope>NUCLEOTIDE SEQUENCE</scope>
    <source>
        <strain evidence="2">CBS 578.67</strain>
    </source>
</reference>
<comment type="caution">
    <text evidence="2">The sequence shown here is derived from an EMBL/GenBank/DDBJ whole genome shotgun (WGS) entry which is preliminary data.</text>
</comment>
<name>A0A6A5A0W0_9STRA</name>
<feature type="region of interest" description="Disordered" evidence="1">
    <location>
        <begin position="1"/>
        <end position="23"/>
    </location>
</feature>
<protein>
    <recommendedName>
        <fullName evidence="3">Adhesin domain-containing protein</fullName>
    </recommendedName>
</protein>
<organism evidence="2">
    <name type="scientific">Aphanomyces stellatus</name>
    <dbReference type="NCBI Taxonomy" id="120398"/>
    <lineage>
        <taxon>Eukaryota</taxon>
        <taxon>Sar</taxon>
        <taxon>Stramenopiles</taxon>
        <taxon>Oomycota</taxon>
        <taxon>Saprolegniomycetes</taxon>
        <taxon>Saprolegniales</taxon>
        <taxon>Verrucalvaceae</taxon>
        <taxon>Aphanomyces</taxon>
    </lineage>
</organism>
<dbReference type="Gene3D" id="2.160.20.120">
    <property type="match status" value="1"/>
</dbReference>
<proteinExistence type="predicted"/>
<evidence type="ECO:0000256" key="1">
    <source>
        <dbReference type="SAM" id="MobiDB-lite"/>
    </source>
</evidence>
<feature type="non-terminal residue" evidence="2">
    <location>
        <position position="223"/>
    </location>
</feature>